<dbReference type="RefSeq" id="WP_093327330.1">
    <property type="nucleotide sequence ID" value="NZ_AP027363.1"/>
</dbReference>
<evidence type="ECO:0000256" key="1">
    <source>
        <dbReference type="SAM" id="SignalP"/>
    </source>
</evidence>
<organism evidence="2 3">
    <name type="scientific">Thalassotalea agarivorans</name>
    <name type="common">Thalassomonas agarivorans</name>
    <dbReference type="NCBI Taxonomy" id="349064"/>
    <lineage>
        <taxon>Bacteria</taxon>
        <taxon>Pseudomonadati</taxon>
        <taxon>Pseudomonadota</taxon>
        <taxon>Gammaproteobacteria</taxon>
        <taxon>Alteromonadales</taxon>
        <taxon>Colwelliaceae</taxon>
        <taxon>Thalassotalea</taxon>
    </lineage>
</organism>
<dbReference type="AlphaFoldDB" id="A0A1H9ZH13"/>
<gene>
    <name evidence="2" type="ORF">SAMN05660429_00444</name>
</gene>
<dbReference type="Gene3D" id="1.25.40.10">
    <property type="entry name" value="Tetratricopeptide repeat domain"/>
    <property type="match status" value="2"/>
</dbReference>
<name>A0A1H9ZH13_THASX</name>
<dbReference type="OrthoDB" id="5886447at2"/>
<dbReference type="PANTHER" id="PTHR11102:SF160">
    <property type="entry name" value="ERAD-ASSOCIATED E3 UBIQUITIN-PROTEIN LIGASE COMPONENT HRD3"/>
    <property type="match status" value="1"/>
</dbReference>
<keyword evidence="3" id="KW-1185">Reference proteome</keyword>
<evidence type="ECO:0000313" key="3">
    <source>
        <dbReference type="Proteomes" id="UP000199308"/>
    </source>
</evidence>
<dbReference type="STRING" id="349064.SAMN05660429_00444"/>
<accession>A0A1H9ZH13</accession>
<dbReference type="SUPFAM" id="SSF81901">
    <property type="entry name" value="HCP-like"/>
    <property type="match status" value="2"/>
</dbReference>
<proteinExistence type="predicted"/>
<sequence length="437" mass="49313">MENKTFLALSFIASLAFSHVAYADSMFSDEVTQRVNKDMQKRLGCYSFKQCKALAEDGSVRHQSFMSEVYLMGEAYGIKSDEGMSRKKVFFWMKVAAENGALSEQSSLARAYLYGSYENEVDLEKATYWANKVIAAESKSGYFVLGEVAKLEKRYKDAMKNYRLADGATEAEYQIAELYFHGHGVERDIEKAKGHYKNANRLGDSEASYKLGIIARYHDKDDKKALYYFESATHRGRIALGIGEYHPQSKEQIALMRLDKLKPGDNYEYVAELFLSGARNKLPVSTRIYGQLLWGGKGVDKNQEMAVKFFNVAASMKDGRAAYLLSDAYRNGLVVEKDEKKANEFLRYAASLKDIASVSLLGRYYLAGQGGFEQNYDKAFEALMYAGHKGDAEALYALGFIYEYGAGRDIDKASAKKYYNYAAQRGDQRAKAKLEKM</sequence>
<dbReference type="Proteomes" id="UP000199308">
    <property type="component" value="Unassembled WGS sequence"/>
</dbReference>
<dbReference type="EMBL" id="FOHK01000002">
    <property type="protein sequence ID" value="SES80786.1"/>
    <property type="molecule type" value="Genomic_DNA"/>
</dbReference>
<evidence type="ECO:0000313" key="2">
    <source>
        <dbReference type="EMBL" id="SES80786.1"/>
    </source>
</evidence>
<dbReference type="PANTHER" id="PTHR11102">
    <property type="entry name" value="SEL-1-LIKE PROTEIN"/>
    <property type="match status" value="1"/>
</dbReference>
<dbReference type="Pfam" id="PF08238">
    <property type="entry name" value="Sel1"/>
    <property type="match status" value="7"/>
</dbReference>
<protein>
    <submittedName>
        <fullName evidence="2">TPR repeat</fullName>
    </submittedName>
</protein>
<dbReference type="InterPro" id="IPR050767">
    <property type="entry name" value="Sel1_AlgK"/>
</dbReference>
<feature type="chain" id="PRO_5011497808" evidence="1">
    <location>
        <begin position="24"/>
        <end position="437"/>
    </location>
</feature>
<dbReference type="InterPro" id="IPR006597">
    <property type="entry name" value="Sel1-like"/>
</dbReference>
<keyword evidence="1" id="KW-0732">Signal</keyword>
<dbReference type="SMART" id="SM00671">
    <property type="entry name" value="SEL1"/>
    <property type="match status" value="7"/>
</dbReference>
<dbReference type="InterPro" id="IPR011990">
    <property type="entry name" value="TPR-like_helical_dom_sf"/>
</dbReference>
<reference evidence="2 3" key="1">
    <citation type="submission" date="2016-10" db="EMBL/GenBank/DDBJ databases">
        <authorList>
            <person name="de Groot N.N."/>
        </authorList>
    </citation>
    <scope>NUCLEOTIDE SEQUENCE [LARGE SCALE GENOMIC DNA]</scope>
    <source>
        <strain evidence="2 3">DSM 19706</strain>
    </source>
</reference>
<feature type="signal peptide" evidence="1">
    <location>
        <begin position="1"/>
        <end position="23"/>
    </location>
</feature>